<accession>G7DWX9</accession>
<feature type="domain" description="Major facilitator superfamily (MFS) profile" evidence="7">
    <location>
        <begin position="69"/>
        <end position="523"/>
    </location>
</feature>
<feature type="transmembrane region" description="Helical" evidence="6">
    <location>
        <begin position="459"/>
        <end position="480"/>
    </location>
</feature>
<keyword evidence="3 6" id="KW-0812">Transmembrane</keyword>
<sequence>MQTFNNLEEACSPPMRQHRLSDLTNATKVDDASIKELHQTESSASVARVSENAPFESPTSWSFSKKLRVNTILCFATLALTYSSSAYASSVTDIVLHFRVSRVVAILGVSLFVLGFAIGPLLLAPASNVLGRKPIYVMSYLAFFAFMIGAAVSPNMASLAICRFFAGMSGCTSLTIAPASLSEFTRPQERFKFMIWFAVAAFGGPSLGPLFGDFISYHTRPIPGSSAFANKGPTAQWRINLWIQAIVVGLAMLMLIFGAPETSPLILQERANAERAKSLGHMTDHVSFKSKAVKLRKDLTHALVMPIIFAFTEPLVIFCSLFLSLLYGIIYGLFAGLPYVFQVQRGWTQQDAGLVYISLAIGFLIGAFILRVFGEMSFDREFKRLGHMPPPESRLVVMSWLVIFTPCGLFIFGFTSYHNLHWFGMLVGLALFSMSTICVFACLLPYLALAYQSNAVDAFAVTAVTRAGFAAGFPLFSYQLFEKLTPARACGLLGGLSLLLTPLPWILIRKGPAMRHKSKYAIG</sequence>
<feature type="transmembrane region" description="Helical" evidence="6">
    <location>
        <begin position="486"/>
        <end position="508"/>
    </location>
</feature>
<dbReference type="Gene3D" id="1.20.1250.20">
    <property type="entry name" value="MFS general substrate transporter like domains"/>
    <property type="match status" value="1"/>
</dbReference>
<reference evidence="8 9" key="2">
    <citation type="journal article" date="2012" name="Open Biol.">
        <title>Characteristics of nucleosomes and linker DNA regions on the genome of the basidiomycete Mixia osmundae revealed by mono- and dinucleosome mapping.</title>
        <authorList>
            <person name="Nishida H."/>
            <person name="Kondo S."/>
            <person name="Matsumoto T."/>
            <person name="Suzuki Y."/>
            <person name="Yoshikawa H."/>
            <person name="Taylor T.D."/>
            <person name="Sugiyama J."/>
        </authorList>
    </citation>
    <scope>NUCLEOTIDE SEQUENCE [LARGE SCALE GENOMIC DNA]</scope>
    <source>
        <strain evidence="9">CBS 9802 / IAM 14324 / JCM 22182 / KY 12970</strain>
    </source>
</reference>
<feature type="transmembrane region" description="Helical" evidence="6">
    <location>
        <begin position="135"/>
        <end position="152"/>
    </location>
</feature>
<dbReference type="EMBL" id="BABT02000054">
    <property type="protein sequence ID" value="GAA95076.1"/>
    <property type="molecule type" value="Genomic_DNA"/>
</dbReference>
<keyword evidence="9" id="KW-1185">Reference proteome</keyword>
<dbReference type="InterPro" id="IPR011701">
    <property type="entry name" value="MFS"/>
</dbReference>
<feature type="transmembrane region" description="Helical" evidence="6">
    <location>
        <begin position="303"/>
        <end position="334"/>
    </location>
</feature>
<evidence type="ECO:0000256" key="3">
    <source>
        <dbReference type="ARBA" id="ARBA00022692"/>
    </source>
</evidence>
<comment type="subcellular location">
    <subcellularLocation>
        <location evidence="1">Membrane</location>
        <topology evidence="1">Multi-pass membrane protein</topology>
    </subcellularLocation>
</comment>
<proteinExistence type="predicted"/>
<dbReference type="Pfam" id="PF07690">
    <property type="entry name" value="MFS_1"/>
    <property type="match status" value="1"/>
</dbReference>
<comment type="caution">
    <text evidence="8">The sequence shown here is derived from an EMBL/GenBank/DDBJ whole genome shotgun (WGS) entry which is preliminary data.</text>
</comment>
<keyword evidence="5 6" id="KW-0472">Membrane</keyword>
<evidence type="ECO:0000259" key="7">
    <source>
        <dbReference type="PROSITE" id="PS50850"/>
    </source>
</evidence>
<feature type="transmembrane region" description="Helical" evidence="6">
    <location>
        <begin position="354"/>
        <end position="374"/>
    </location>
</feature>
<dbReference type="GO" id="GO:0005886">
    <property type="term" value="C:plasma membrane"/>
    <property type="evidence" value="ECO:0007669"/>
    <property type="project" value="TreeGrafter"/>
</dbReference>
<dbReference type="PANTHER" id="PTHR23502:SF132">
    <property type="entry name" value="POLYAMINE TRANSPORTER 2-RELATED"/>
    <property type="match status" value="1"/>
</dbReference>
<dbReference type="HOGENOM" id="CLU_008455_11_5_1"/>
<evidence type="ECO:0000256" key="2">
    <source>
        <dbReference type="ARBA" id="ARBA00022448"/>
    </source>
</evidence>
<evidence type="ECO:0000256" key="5">
    <source>
        <dbReference type="ARBA" id="ARBA00023136"/>
    </source>
</evidence>
<dbReference type="AlphaFoldDB" id="G7DWX9"/>
<evidence type="ECO:0000256" key="1">
    <source>
        <dbReference type="ARBA" id="ARBA00004141"/>
    </source>
</evidence>
<evidence type="ECO:0000256" key="4">
    <source>
        <dbReference type="ARBA" id="ARBA00022989"/>
    </source>
</evidence>
<feature type="transmembrane region" description="Helical" evidence="6">
    <location>
        <begin position="395"/>
        <end position="414"/>
    </location>
</feature>
<dbReference type="InterPro" id="IPR020846">
    <property type="entry name" value="MFS_dom"/>
</dbReference>
<keyword evidence="2" id="KW-0813">Transport</keyword>
<dbReference type="RefSeq" id="XP_014566681.1">
    <property type="nucleotide sequence ID" value="XM_014711195.1"/>
</dbReference>
<feature type="transmembrane region" description="Helical" evidence="6">
    <location>
        <begin position="100"/>
        <end position="123"/>
    </location>
</feature>
<keyword evidence="4 6" id="KW-1133">Transmembrane helix</keyword>
<dbReference type="Proteomes" id="UP000009131">
    <property type="component" value="Unassembled WGS sequence"/>
</dbReference>
<evidence type="ECO:0000313" key="8">
    <source>
        <dbReference type="EMBL" id="GAA95076.1"/>
    </source>
</evidence>
<protein>
    <recommendedName>
        <fullName evidence="7">Major facilitator superfamily (MFS) profile domain-containing protein</fullName>
    </recommendedName>
</protein>
<dbReference type="GO" id="GO:0022857">
    <property type="term" value="F:transmembrane transporter activity"/>
    <property type="evidence" value="ECO:0007669"/>
    <property type="project" value="InterPro"/>
</dbReference>
<dbReference type="OrthoDB" id="6770063at2759"/>
<reference evidence="8 9" key="1">
    <citation type="journal article" date="2011" name="J. Gen. Appl. Microbiol.">
        <title>Draft genome sequencing of the enigmatic basidiomycete Mixia osmundae.</title>
        <authorList>
            <person name="Nishida H."/>
            <person name="Nagatsuka Y."/>
            <person name="Sugiyama J."/>
        </authorList>
    </citation>
    <scope>NUCLEOTIDE SEQUENCE [LARGE SCALE GENOMIC DNA]</scope>
    <source>
        <strain evidence="9">CBS 9802 / IAM 14324 / JCM 22182 / KY 12970</strain>
    </source>
</reference>
<feature type="transmembrane region" description="Helical" evidence="6">
    <location>
        <begin position="69"/>
        <end position="88"/>
    </location>
</feature>
<feature type="transmembrane region" description="Helical" evidence="6">
    <location>
        <begin position="420"/>
        <end position="447"/>
    </location>
</feature>
<dbReference type="PANTHER" id="PTHR23502">
    <property type="entry name" value="MAJOR FACILITATOR SUPERFAMILY"/>
    <property type="match status" value="1"/>
</dbReference>
<name>G7DWX9_MIXOS</name>
<dbReference type="eggNOG" id="KOG0255">
    <property type="taxonomic scope" value="Eukaryota"/>
</dbReference>
<feature type="transmembrane region" description="Helical" evidence="6">
    <location>
        <begin position="193"/>
        <end position="211"/>
    </location>
</feature>
<evidence type="ECO:0000256" key="6">
    <source>
        <dbReference type="SAM" id="Phobius"/>
    </source>
</evidence>
<dbReference type="STRING" id="764103.G7DWX9"/>
<dbReference type="InParanoid" id="G7DWX9"/>
<dbReference type="InterPro" id="IPR036259">
    <property type="entry name" value="MFS_trans_sf"/>
</dbReference>
<organism evidence="8 9">
    <name type="scientific">Mixia osmundae (strain CBS 9802 / IAM 14324 / JCM 22182 / KY 12970)</name>
    <dbReference type="NCBI Taxonomy" id="764103"/>
    <lineage>
        <taxon>Eukaryota</taxon>
        <taxon>Fungi</taxon>
        <taxon>Dikarya</taxon>
        <taxon>Basidiomycota</taxon>
        <taxon>Pucciniomycotina</taxon>
        <taxon>Mixiomycetes</taxon>
        <taxon>Mixiales</taxon>
        <taxon>Mixiaceae</taxon>
        <taxon>Mixia</taxon>
    </lineage>
</organism>
<dbReference type="PROSITE" id="PS50850">
    <property type="entry name" value="MFS"/>
    <property type="match status" value="1"/>
</dbReference>
<dbReference type="SUPFAM" id="SSF103473">
    <property type="entry name" value="MFS general substrate transporter"/>
    <property type="match status" value="1"/>
</dbReference>
<gene>
    <name evidence="8" type="primary">Mo01731</name>
    <name evidence="8" type="ORF">E5Q_01731</name>
</gene>
<feature type="transmembrane region" description="Helical" evidence="6">
    <location>
        <begin position="241"/>
        <end position="260"/>
    </location>
</feature>
<evidence type="ECO:0000313" key="9">
    <source>
        <dbReference type="Proteomes" id="UP000009131"/>
    </source>
</evidence>